<feature type="compositionally biased region" description="Low complexity" evidence="1">
    <location>
        <begin position="149"/>
        <end position="158"/>
    </location>
</feature>
<gene>
    <name evidence="2" type="ordered locus">CENSYa_1130</name>
</gene>
<dbReference type="HOGENOM" id="CLU_148455_0_0_2"/>
<evidence type="ECO:0000313" key="3">
    <source>
        <dbReference type="Proteomes" id="UP000000758"/>
    </source>
</evidence>
<organism evidence="2 3">
    <name type="scientific">Cenarchaeum symbiosum (strain A)</name>
    <dbReference type="NCBI Taxonomy" id="414004"/>
    <lineage>
        <taxon>Archaea</taxon>
        <taxon>Nitrososphaerota</taxon>
        <taxon>Candidatus Cenarchaeales</taxon>
        <taxon>Candidatus Cenarchaeaceae</taxon>
        <taxon>Candidatus Cenarchaeum</taxon>
    </lineage>
</organism>
<dbReference type="EMBL" id="DP000238">
    <property type="protein sequence ID" value="ABK77759.1"/>
    <property type="molecule type" value="Genomic_DNA"/>
</dbReference>
<reference evidence="2 3" key="1">
    <citation type="journal article" date="2006" name="Proc. Natl. Acad. Sci. U.S.A.">
        <title>Genomic analysis of the uncultivated marine crenarchaeote Cenarchaeum symbiosum.</title>
        <authorList>
            <person name="Hallam S.J."/>
            <person name="Konstantinidis K.T."/>
            <person name="Putnam N."/>
            <person name="Schleper C."/>
            <person name="Watanabe Y."/>
            <person name="Sugahara J."/>
            <person name="Preston C."/>
            <person name="de la Torre J."/>
            <person name="Richardson P.M."/>
            <person name="DeLong E.F."/>
        </authorList>
    </citation>
    <scope>NUCLEOTIDE SEQUENCE [LARGE SCALE GENOMIC DNA]</scope>
    <source>
        <strain evidence="3">A</strain>
    </source>
</reference>
<dbReference type="KEGG" id="csy:CENSYa_1130"/>
<dbReference type="EnsemblBacteria" id="ABK77759">
    <property type="protein sequence ID" value="ABK77759"/>
    <property type="gene ID" value="CENSYa_1130"/>
</dbReference>
<dbReference type="STRING" id="414004.CENSYa_1130"/>
<sequence length="158" mass="16948">MGDKELEKLLARVHDGVSTFGYGKSEVPCIMLDDERFGEIMSRIAGRPVSVFTELDILQDGEGHVFVEVELKFSEGDINEKVLINAATSLGFFELLAETAMLALTPSRPEAGGGNVFMIQLPQPLKAQEALEIIKKGLGPRREAGGPGHDAAGGPWGV</sequence>
<name>A0RWP2_CENSY</name>
<protein>
    <submittedName>
        <fullName evidence="2">Uncharacterized protein</fullName>
    </submittedName>
</protein>
<dbReference type="Proteomes" id="UP000000758">
    <property type="component" value="Chromosome"/>
</dbReference>
<feature type="region of interest" description="Disordered" evidence="1">
    <location>
        <begin position="139"/>
        <end position="158"/>
    </location>
</feature>
<accession>A0RWP2</accession>
<evidence type="ECO:0000256" key="1">
    <source>
        <dbReference type="SAM" id="MobiDB-lite"/>
    </source>
</evidence>
<keyword evidence="3" id="KW-1185">Reference proteome</keyword>
<dbReference type="AlphaFoldDB" id="A0RWP2"/>
<evidence type="ECO:0000313" key="2">
    <source>
        <dbReference type="EMBL" id="ABK77759.1"/>
    </source>
</evidence>
<proteinExistence type="predicted"/>